<keyword evidence="2" id="KW-1185">Reference proteome</keyword>
<name>A0ACC2EKK7_DIPCM</name>
<evidence type="ECO:0000313" key="1">
    <source>
        <dbReference type="EMBL" id="KAJ7566977.1"/>
    </source>
</evidence>
<gene>
    <name evidence="1" type="ORF">O6H91_02G126600</name>
</gene>
<accession>A0ACC2EKK7</accession>
<sequence length="564" mass="62531">MSGILVVAGSDVSMSDLDGGAVSTRIDLNLNLAPPWSPDFLGLGSGSGDDLRVDDSQGYASRRILPRFGPGIHGVFLDLHHDYESQPDQSAFAQVRGVSPFSSSPSHEQVIPSLHPLQTQSIYPPPTVATPAFSQETVEQLHEDAENGLRFGRNSEENHLLNSPVRHGFRRYTRPLTAIQVERLEFTPSRLEDSAAADLDSPVTRLVDAIKDRDAKEGSFSEKEGETSSAGNFECNVCLDMAVDPVLTSCGHLFCWPCLFRWLYIHSEDEECPVCKGAVTESDIVPIYGRGSKSARASQSTADESDFVPPRPHAHRSESLRQRFGGWVRGWEWEGDRMGEVETEDPRRLMLRSNEVLRMRRAFHFLQENIQGTLHTRVRTRRRMAERRERFRTPTAEATSNGVLHHAVGGIHEVLQRRVARLSEHLQEDVVRRLETNRTQADRLASIRARISNLAASEDSHQTVLAAISVSGQDDIVIPPVSSNLSSSQIAHGALGISIPEEASSIQHLDITRQTNEATGDQFLGQERLGMFMTHTSEALSSRSSGYADVGAESSHGRKRRRLN</sequence>
<dbReference type="Proteomes" id="UP001162992">
    <property type="component" value="Chromosome 2"/>
</dbReference>
<proteinExistence type="predicted"/>
<comment type="caution">
    <text evidence="1">The sequence shown here is derived from an EMBL/GenBank/DDBJ whole genome shotgun (WGS) entry which is preliminary data.</text>
</comment>
<evidence type="ECO:0000313" key="2">
    <source>
        <dbReference type="Proteomes" id="UP001162992"/>
    </source>
</evidence>
<protein>
    <submittedName>
        <fullName evidence="1">Uncharacterized protein</fullName>
    </submittedName>
</protein>
<reference evidence="2" key="1">
    <citation type="journal article" date="2024" name="Proc. Natl. Acad. Sci. U.S.A.">
        <title>Extraordinary preservation of gene collinearity over three hundred million years revealed in homosporous lycophytes.</title>
        <authorList>
            <person name="Li C."/>
            <person name="Wickell D."/>
            <person name="Kuo L.Y."/>
            <person name="Chen X."/>
            <person name="Nie B."/>
            <person name="Liao X."/>
            <person name="Peng D."/>
            <person name="Ji J."/>
            <person name="Jenkins J."/>
            <person name="Williams M."/>
            <person name="Shu S."/>
            <person name="Plott C."/>
            <person name="Barry K."/>
            <person name="Rajasekar S."/>
            <person name="Grimwood J."/>
            <person name="Han X."/>
            <person name="Sun S."/>
            <person name="Hou Z."/>
            <person name="He W."/>
            <person name="Dai G."/>
            <person name="Sun C."/>
            <person name="Schmutz J."/>
            <person name="Leebens-Mack J.H."/>
            <person name="Li F.W."/>
            <person name="Wang L."/>
        </authorList>
    </citation>
    <scope>NUCLEOTIDE SEQUENCE [LARGE SCALE GENOMIC DNA]</scope>
    <source>
        <strain evidence="2">cv. PW_Plant_1</strain>
    </source>
</reference>
<organism evidence="1 2">
    <name type="scientific">Diphasiastrum complanatum</name>
    <name type="common">Issler's clubmoss</name>
    <name type="synonym">Lycopodium complanatum</name>
    <dbReference type="NCBI Taxonomy" id="34168"/>
    <lineage>
        <taxon>Eukaryota</taxon>
        <taxon>Viridiplantae</taxon>
        <taxon>Streptophyta</taxon>
        <taxon>Embryophyta</taxon>
        <taxon>Tracheophyta</taxon>
        <taxon>Lycopodiopsida</taxon>
        <taxon>Lycopodiales</taxon>
        <taxon>Lycopodiaceae</taxon>
        <taxon>Lycopodioideae</taxon>
        <taxon>Diphasiastrum</taxon>
    </lineage>
</organism>
<dbReference type="EMBL" id="CM055093">
    <property type="protein sequence ID" value="KAJ7566977.1"/>
    <property type="molecule type" value="Genomic_DNA"/>
</dbReference>